<evidence type="ECO:0000313" key="2">
    <source>
        <dbReference type="EMBL" id="KKL03948.1"/>
    </source>
</evidence>
<gene>
    <name evidence="2" type="ORF">LCGC14_2620950</name>
</gene>
<feature type="non-terminal residue" evidence="2">
    <location>
        <position position="69"/>
    </location>
</feature>
<keyword evidence="1" id="KW-1133">Transmembrane helix</keyword>
<feature type="transmembrane region" description="Helical" evidence="1">
    <location>
        <begin position="21"/>
        <end position="43"/>
    </location>
</feature>
<comment type="caution">
    <text evidence="2">The sequence shown here is derived from an EMBL/GenBank/DDBJ whole genome shotgun (WGS) entry which is preliminary data.</text>
</comment>
<organism evidence="2">
    <name type="scientific">marine sediment metagenome</name>
    <dbReference type="NCBI Taxonomy" id="412755"/>
    <lineage>
        <taxon>unclassified sequences</taxon>
        <taxon>metagenomes</taxon>
        <taxon>ecological metagenomes</taxon>
    </lineage>
</organism>
<dbReference type="EMBL" id="LAZR01044725">
    <property type="protein sequence ID" value="KKL03948.1"/>
    <property type="molecule type" value="Genomic_DNA"/>
</dbReference>
<proteinExistence type="predicted"/>
<sequence length="69" mass="7807">MKAKGREPPGSAGFWNDFRRFFIRGLAAVLPPLLTLMMVVWAFTFVQDKLGKHINTAAEWTIVQVICIT</sequence>
<dbReference type="AlphaFoldDB" id="A0A0F9CVL9"/>
<name>A0A0F9CVL9_9ZZZZ</name>
<keyword evidence="1" id="KW-0472">Membrane</keyword>
<protein>
    <submittedName>
        <fullName evidence="2">Uncharacterized protein</fullName>
    </submittedName>
</protein>
<keyword evidence="1" id="KW-0812">Transmembrane</keyword>
<reference evidence="2" key="1">
    <citation type="journal article" date="2015" name="Nature">
        <title>Complex archaea that bridge the gap between prokaryotes and eukaryotes.</title>
        <authorList>
            <person name="Spang A."/>
            <person name="Saw J.H."/>
            <person name="Jorgensen S.L."/>
            <person name="Zaremba-Niedzwiedzka K."/>
            <person name="Martijn J."/>
            <person name="Lind A.E."/>
            <person name="van Eijk R."/>
            <person name="Schleper C."/>
            <person name="Guy L."/>
            <person name="Ettema T.J."/>
        </authorList>
    </citation>
    <scope>NUCLEOTIDE SEQUENCE</scope>
</reference>
<evidence type="ECO:0000256" key="1">
    <source>
        <dbReference type="SAM" id="Phobius"/>
    </source>
</evidence>
<accession>A0A0F9CVL9</accession>